<accession>A0A940YBA4</accession>
<dbReference type="GO" id="GO:0030170">
    <property type="term" value="F:pyridoxal phosphate binding"/>
    <property type="evidence" value="ECO:0007669"/>
    <property type="project" value="InterPro"/>
</dbReference>
<evidence type="ECO:0000259" key="3">
    <source>
        <dbReference type="Pfam" id="PF00155"/>
    </source>
</evidence>
<dbReference type="GO" id="GO:0008483">
    <property type="term" value="F:transaminase activity"/>
    <property type="evidence" value="ECO:0007669"/>
    <property type="project" value="UniProtKB-KW"/>
</dbReference>
<dbReference type="InterPro" id="IPR050087">
    <property type="entry name" value="AON_synthase_class-II"/>
</dbReference>
<dbReference type="Gene3D" id="3.90.1150.10">
    <property type="entry name" value="Aspartate Aminotransferase, domain 1"/>
    <property type="match status" value="1"/>
</dbReference>
<evidence type="ECO:0000313" key="4">
    <source>
        <dbReference type="EMBL" id="MBQ0932016.1"/>
    </source>
</evidence>
<evidence type="ECO:0000256" key="1">
    <source>
        <dbReference type="ARBA" id="ARBA00001933"/>
    </source>
</evidence>
<dbReference type="InterPro" id="IPR015421">
    <property type="entry name" value="PyrdxlP-dep_Trfase_major"/>
</dbReference>
<keyword evidence="2" id="KW-0808">Transferase</keyword>
<dbReference type="InterPro" id="IPR004839">
    <property type="entry name" value="Aminotransferase_I/II_large"/>
</dbReference>
<evidence type="ECO:0000313" key="5">
    <source>
        <dbReference type="Proteomes" id="UP000676246"/>
    </source>
</evidence>
<sequence>MDDRFEEQEPDAGDTLALLDPALAGSTRDFVGGAHADLRERPRAFHDWLVLRRERGLHPYARTLQGPPGPQARLAQADGSLASGLNFSSQDYLSLSTHPAVCAAATEAVQRWGVHSAGSTVLAGNVGDGDRLEQELAEHLAMPHVRLFPTGWAAGYGLLRALVGPEDHVVMDQLAHNCLHEGARAATRHVHLHRHLDVAHARTLLQRIRARGGQHGILLVTEGCFSMDADAPDLAALQALAHEFDALLAVDVAHDLGSMGPQGQGQPGLQGVHGELDIVLGSFSKTLAANGGFVACREAALAEYLRYYAPTTTFSNTLSPVQIAVVRESLRLVRSAEGLQRRDALMQTVLALRQALHWQGLEVLGQPSPIVPVLLGPTAQARRIARALPGQGLLANLVEYPAVALNRARMRLQCMAAHTPAQALEAARRLGRAIAEAAPPEAVETAQMGLDTAEA</sequence>
<comment type="caution">
    <text evidence="4">The sequence shown here is derived from an EMBL/GenBank/DDBJ whole genome shotgun (WGS) entry which is preliminary data.</text>
</comment>
<dbReference type="EMBL" id="JAGQDD010000013">
    <property type="protein sequence ID" value="MBQ0932016.1"/>
    <property type="molecule type" value="Genomic_DNA"/>
</dbReference>
<name>A0A940YBA4_9BURK</name>
<dbReference type="SUPFAM" id="SSF53383">
    <property type="entry name" value="PLP-dependent transferases"/>
    <property type="match status" value="1"/>
</dbReference>
<dbReference type="AlphaFoldDB" id="A0A940YBA4"/>
<organism evidence="4 5">
    <name type="scientific">Ideonella alba</name>
    <dbReference type="NCBI Taxonomy" id="2824118"/>
    <lineage>
        <taxon>Bacteria</taxon>
        <taxon>Pseudomonadati</taxon>
        <taxon>Pseudomonadota</taxon>
        <taxon>Betaproteobacteria</taxon>
        <taxon>Burkholderiales</taxon>
        <taxon>Sphaerotilaceae</taxon>
        <taxon>Ideonella</taxon>
    </lineage>
</organism>
<comment type="cofactor">
    <cofactor evidence="1">
        <name>pyridoxal 5'-phosphate</name>
        <dbReference type="ChEBI" id="CHEBI:597326"/>
    </cofactor>
</comment>
<feature type="domain" description="Aminotransferase class I/classII large" evidence="3">
    <location>
        <begin position="85"/>
        <end position="430"/>
    </location>
</feature>
<keyword evidence="5" id="KW-1185">Reference proteome</keyword>
<dbReference type="PANTHER" id="PTHR13693">
    <property type="entry name" value="CLASS II AMINOTRANSFERASE/8-AMINO-7-OXONONANOATE SYNTHASE"/>
    <property type="match status" value="1"/>
</dbReference>
<dbReference type="PANTHER" id="PTHR13693:SF103">
    <property type="entry name" value="AMINOTRANSFERASE CLASS I_CLASSII DOMAIN-CONTAINING PROTEIN"/>
    <property type="match status" value="1"/>
</dbReference>
<dbReference type="RefSeq" id="WP_210855225.1">
    <property type="nucleotide sequence ID" value="NZ_JAGQDD010000013.1"/>
</dbReference>
<reference evidence="4 5" key="1">
    <citation type="submission" date="2021-04" db="EMBL/GenBank/DDBJ databases">
        <title>The genome sequence of Ideonella sp. 3Y2.</title>
        <authorList>
            <person name="Liu Y."/>
        </authorList>
    </citation>
    <scope>NUCLEOTIDE SEQUENCE [LARGE SCALE GENOMIC DNA]</scope>
    <source>
        <strain evidence="4 5">3Y2</strain>
    </source>
</reference>
<dbReference type="InterPro" id="IPR015422">
    <property type="entry name" value="PyrdxlP-dep_Trfase_small"/>
</dbReference>
<proteinExistence type="predicted"/>
<keyword evidence="4" id="KW-0032">Aminotransferase</keyword>
<dbReference type="Gene3D" id="3.40.640.10">
    <property type="entry name" value="Type I PLP-dependent aspartate aminotransferase-like (Major domain)"/>
    <property type="match status" value="1"/>
</dbReference>
<dbReference type="Proteomes" id="UP000676246">
    <property type="component" value="Unassembled WGS sequence"/>
</dbReference>
<evidence type="ECO:0000256" key="2">
    <source>
        <dbReference type="ARBA" id="ARBA00022679"/>
    </source>
</evidence>
<dbReference type="Pfam" id="PF00155">
    <property type="entry name" value="Aminotran_1_2"/>
    <property type="match status" value="1"/>
</dbReference>
<gene>
    <name evidence="4" type="ORF">KAK03_16170</name>
</gene>
<protein>
    <submittedName>
        <fullName evidence="4">Aminotransferase class I/II-fold pyridoxal phosphate-dependent enzyme</fullName>
    </submittedName>
</protein>
<dbReference type="InterPro" id="IPR015424">
    <property type="entry name" value="PyrdxlP-dep_Trfase"/>
</dbReference>